<proteinExistence type="predicted"/>
<protein>
    <submittedName>
        <fullName evidence="3">Hypothetical_protein</fullName>
    </submittedName>
</protein>
<organism evidence="2">
    <name type="scientific">Hexamita inflata</name>
    <dbReference type="NCBI Taxonomy" id="28002"/>
    <lineage>
        <taxon>Eukaryota</taxon>
        <taxon>Metamonada</taxon>
        <taxon>Diplomonadida</taxon>
        <taxon>Hexamitidae</taxon>
        <taxon>Hexamitinae</taxon>
        <taxon>Hexamita</taxon>
    </lineage>
</organism>
<accession>A0AA86N4U1</accession>
<comment type="caution">
    <text evidence="2">The sequence shown here is derived from an EMBL/GenBank/DDBJ whole genome shotgun (WGS) entry which is preliminary data.</text>
</comment>
<dbReference type="EMBL" id="CAXDID020000038">
    <property type="protein sequence ID" value="CAL5998773.1"/>
    <property type="molecule type" value="Genomic_DNA"/>
</dbReference>
<dbReference type="AlphaFoldDB" id="A0AA86N4U1"/>
<gene>
    <name evidence="3" type="ORF">HINF_LOCUS15901</name>
    <name evidence="2" type="ORF">HINF_LOCUS446</name>
</gene>
<dbReference type="Proteomes" id="UP001642409">
    <property type="component" value="Unassembled WGS sequence"/>
</dbReference>
<reference evidence="2" key="1">
    <citation type="submission" date="2023-06" db="EMBL/GenBank/DDBJ databases">
        <authorList>
            <person name="Kurt Z."/>
        </authorList>
    </citation>
    <scope>NUCLEOTIDE SEQUENCE</scope>
</reference>
<dbReference type="EMBL" id="CATOUU010000003">
    <property type="protein sequence ID" value="CAI9912801.1"/>
    <property type="molecule type" value="Genomic_DNA"/>
</dbReference>
<name>A0AA86N4U1_9EUKA</name>
<sequence>MQSKQDSSSSLTSSDPQSYKLEQFSDSEIEYELENASSLTIEQTSLSSLSFEKQTAEQHLKLLIICDMHTLYHQQIVGDRLSQLLTDTQKYLHNMWIKQQNILEQIVDAE</sequence>
<reference evidence="3 4" key="2">
    <citation type="submission" date="2024-07" db="EMBL/GenBank/DDBJ databases">
        <authorList>
            <person name="Akdeniz Z."/>
        </authorList>
    </citation>
    <scope>NUCLEOTIDE SEQUENCE [LARGE SCALE GENOMIC DNA]</scope>
</reference>
<keyword evidence="4" id="KW-1185">Reference proteome</keyword>
<evidence type="ECO:0000313" key="2">
    <source>
        <dbReference type="EMBL" id="CAI9912801.1"/>
    </source>
</evidence>
<feature type="compositionally biased region" description="Low complexity" evidence="1">
    <location>
        <begin position="1"/>
        <end position="18"/>
    </location>
</feature>
<feature type="region of interest" description="Disordered" evidence="1">
    <location>
        <begin position="1"/>
        <end position="20"/>
    </location>
</feature>
<evidence type="ECO:0000313" key="4">
    <source>
        <dbReference type="Proteomes" id="UP001642409"/>
    </source>
</evidence>
<evidence type="ECO:0000313" key="3">
    <source>
        <dbReference type="EMBL" id="CAL5998773.1"/>
    </source>
</evidence>
<evidence type="ECO:0000256" key="1">
    <source>
        <dbReference type="SAM" id="MobiDB-lite"/>
    </source>
</evidence>